<dbReference type="InterPro" id="IPR036452">
    <property type="entry name" value="Ribo_hydro-like"/>
</dbReference>
<keyword evidence="1" id="KW-0732">Signal</keyword>
<dbReference type="Proteomes" id="UP000650081">
    <property type="component" value="Unassembled WGS sequence"/>
</dbReference>
<dbReference type="Gene3D" id="2.60.40.10">
    <property type="entry name" value="Immunoglobulins"/>
    <property type="match status" value="1"/>
</dbReference>
<keyword evidence="5" id="KW-1185">Reference proteome</keyword>
<proteinExistence type="predicted"/>
<dbReference type="EMBL" id="JACSIT010000115">
    <property type="protein sequence ID" value="MBC6995008.1"/>
    <property type="molecule type" value="Genomic_DNA"/>
</dbReference>
<dbReference type="GO" id="GO:0016799">
    <property type="term" value="F:hydrolase activity, hydrolyzing N-glycosyl compounds"/>
    <property type="evidence" value="ECO:0007669"/>
    <property type="project" value="InterPro"/>
</dbReference>
<dbReference type="Pfam" id="PF07632">
    <property type="entry name" value="Sde182_NH-like"/>
    <property type="match status" value="1"/>
</dbReference>
<protein>
    <submittedName>
        <fullName evidence="4">DUF1593 domain-containing protein</fullName>
    </submittedName>
</protein>
<evidence type="ECO:0000259" key="3">
    <source>
        <dbReference type="Pfam" id="PF21027"/>
    </source>
</evidence>
<feature type="chain" id="PRO_5037919184" evidence="1">
    <location>
        <begin position="23"/>
        <end position="502"/>
    </location>
</feature>
<dbReference type="InterPro" id="IPR048527">
    <property type="entry name" value="Sde182_C"/>
</dbReference>
<gene>
    <name evidence="4" type="ORF">H9S92_12585</name>
</gene>
<dbReference type="Gene3D" id="3.90.245.10">
    <property type="entry name" value="Ribonucleoside hydrolase-like"/>
    <property type="match status" value="1"/>
</dbReference>
<organism evidence="4 5">
    <name type="scientific">Neolewinella lacunae</name>
    <dbReference type="NCBI Taxonomy" id="1517758"/>
    <lineage>
        <taxon>Bacteria</taxon>
        <taxon>Pseudomonadati</taxon>
        <taxon>Bacteroidota</taxon>
        <taxon>Saprospiria</taxon>
        <taxon>Saprospirales</taxon>
        <taxon>Lewinellaceae</taxon>
        <taxon>Neolewinella</taxon>
    </lineage>
</organism>
<dbReference type="Pfam" id="PF21027">
    <property type="entry name" value="Sde0182_C"/>
    <property type="match status" value="1"/>
</dbReference>
<evidence type="ECO:0000313" key="5">
    <source>
        <dbReference type="Proteomes" id="UP000650081"/>
    </source>
</evidence>
<reference evidence="4" key="1">
    <citation type="submission" date="2020-08" db="EMBL/GenBank/DDBJ databases">
        <title>Lewinella bacteria from marine environments.</title>
        <authorList>
            <person name="Zhong Y."/>
        </authorList>
    </citation>
    <scope>NUCLEOTIDE SEQUENCE</scope>
    <source>
        <strain evidence="4">KCTC 42187</strain>
    </source>
</reference>
<feature type="signal peptide" evidence="1">
    <location>
        <begin position="1"/>
        <end position="22"/>
    </location>
</feature>
<evidence type="ECO:0000313" key="4">
    <source>
        <dbReference type="EMBL" id="MBC6995008.1"/>
    </source>
</evidence>
<accession>A0A923T9F5</accession>
<evidence type="ECO:0000256" key="1">
    <source>
        <dbReference type="SAM" id="SignalP"/>
    </source>
</evidence>
<dbReference type="InterPro" id="IPR011483">
    <property type="entry name" value="Sde182_NH-like"/>
</dbReference>
<dbReference type="InterPro" id="IPR013783">
    <property type="entry name" value="Ig-like_fold"/>
</dbReference>
<dbReference type="AlphaFoldDB" id="A0A923T9F5"/>
<sequence>MVKMRMMPTFLWLLLCLTFVEAAAQIEAKPRTIVTTDGEIDDVDSFIRMLLYANEFKLEGLVYSSSMWHFKGDGQGTKMVSEMEMTRKLYGEIADLRWPGEQWMQDLIGAYARVYPTLSTHAAGYPTPEALLEMIRVGNITFEGEMEENTPGAALIMEKLLDADPAPIYLQAWGGTNTIARALQMIEEAYRDTPAWPAVQNWVNAKAIIYTIMDQDATLRKYITPNWPGITVYYNAGQFWALAYGWKKAVPAHLHPYLEGAFMGEHIINGHGPLTKMYYSYGDEQRQAGDPEHIHGDPTKLKDAQWGTFGKYDFISEGDSPAFLHLIDVGLGNLEHPEYGGWGGRLAPSTKVPHRYEDGATVAEYANGKLDNGYAQVRWIEALQKDFAARADWCVLPYDQANHPPEIILEGAAERKVRGGQRIPLRATVTDPDGDELTVQWWEYAAAGTYGPREREDVVLEDTEYRVPEDIGPGQTIHLIAQVTDGGTPELTRYQRLVLVGE</sequence>
<evidence type="ECO:0000259" key="2">
    <source>
        <dbReference type="Pfam" id="PF07632"/>
    </source>
</evidence>
<name>A0A923T9F5_9BACT</name>
<feature type="domain" description="Cellulose-binding Sde182 C-terminal" evidence="3">
    <location>
        <begin position="423"/>
        <end position="499"/>
    </location>
</feature>
<comment type="caution">
    <text evidence="4">The sequence shown here is derived from an EMBL/GenBank/DDBJ whole genome shotgun (WGS) entry which is preliminary data.</text>
</comment>
<feature type="domain" description="Cellulose-binding Sde182 nucleoside hydrolase-like" evidence="2">
    <location>
        <begin position="31"/>
        <end position="345"/>
    </location>
</feature>